<name>A0ABT2X1L7_9RHOB</name>
<organism evidence="2 3">
    <name type="scientific">Albidovulum salinarum</name>
    <dbReference type="NCBI Taxonomy" id="2984153"/>
    <lineage>
        <taxon>Bacteria</taxon>
        <taxon>Pseudomonadati</taxon>
        <taxon>Pseudomonadota</taxon>
        <taxon>Alphaproteobacteria</taxon>
        <taxon>Rhodobacterales</taxon>
        <taxon>Paracoccaceae</taxon>
        <taxon>Albidovulum</taxon>
    </lineage>
</organism>
<evidence type="ECO:0000313" key="3">
    <source>
        <dbReference type="Proteomes" id="UP001209535"/>
    </source>
</evidence>
<dbReference type="Proteomes" id="UP001209535">
    <property type="component" value="Unassembled WGS sequence"/>
</dbReference>
<evidence type="ECO:0000256" key="1">
    <source>
        <dbReference type="SAM" id="MobiDB-lite"/>
    </source>
</evidence>
<protein>
    <submittedName>
        <fullName evidence="2">Uncharacterized protein</fullName>
    </submittedName>
</protein>
<dbReference type="RefSeq" id="WP_263334664.1">
    <property type="nucleotide sequence ID" value="NZ_JAOVQO010000006.1"/>
</dbReference>
<evidence type="ECO:0000313" key="2">
    <source>
        <dbReference type="EMBL" id="MCU9847823.1"/>
    </source>
</evidence>
<comment type="caution">
    <text evidence="2">The sequence shown here is derived from an EMBL/GenBank/DDBJ whole genome shotgun (WGS) entry which is preliminary data.</text>
</comment>
<feature type="region of interest" description="Disordered" evidence="1">
    <location>
        <begin position="59"/>
        <end position="79"/>
    </location>
</feature>
<accession>A0ABT2X1L7</accession>
<dbReference type="EMBL" id="JAOVQO010000006">
    <property type="protein sequence ID" value="MCU9847823.1"/>
    <property type="molecule type" value="Genomic_DNA"/>
</dbReference>
<gene>
    <name evidence="2" type="ORF">OEZ60_07370</name>
</gene>
<keyword evidence="3" id="KW-1185">Reference proteome</keyword>
<reference evidence="2 3" key="1">
    <citation type="submission" date="2022-10" db="EMBL/GenBank/DDBJ databases">
        <title>Defluviimonas sp. nov., isolated from ocean surface sediments.</title>
        <authorList>
            <person name="He W."/>
            <person name="Wang L."/>
            <person name="Zhang D.-F."/>
        </authorList>
    </citation>
    <scope>NUCLEOTIDE SEQUENCE [LARGE SCALE GENOMIC DNA]</scope>
    <source>
        <strain evidence="2 3">WL0024</strain>
    </source>
</reference>
<proteinExistence type="predicted"/>
<sequence length="93" mass="10389">MVAADLHLGRWLEAGWDPFASLDEREFAFLDAPVVARDHDCKYKARSANMLACLDIQSRQQHRPAAPTKTGNSSLGRSKYGSRIKVGVSFIKR</sequence>